<sequence length="611" mass="66548">MSCSSEATVQGRATSDDDLLSATDHDGEFGSTDDLSSGAASLARSQRLLHRQLSSDDPIMVELVCFKVILKVCLRPKVNCALRVRRSPSPPRNERKSESSLVKALFTWTVVFFDLSSFLALEFNRLINDTIDTVLRSHNRCIHALEPVGASSSGHKARQTSVASVKYGPPTSTELEMFRICLMSGTELLTEDKKAGSAVLEVVLLLTVFDGESFVAFGHRPTDDNDVCKSALFSRRGRASVGAGGAHKSTESRSCLGARGEGGEGGEGGSGGPGEAGGEGRATNLPGSDASADNAASACGMRRIILPDVISRPKPSCNIELWKNECLKLSIRQRNLTWITTSFCVLYNYINSISLEIDEWRFVTWCAKAYPERTERRARRAEGVRGAGAASRQRWRARSRSPSVGRVHDHASRHDTTGTIRIIICTRRTLIWAVYSYGEHGGEPEGGLRERDGERADVGPADGVVVEVVQHEGMRNSTSDVKQPCSVDLMNSVLLKRREVWPGAYSFGNCRLVASDTSCSNTPSASTGSDEQTATDLSAESTKEREPEVADGEREVLVEEVAQELAHAEVGPAAVHQQQPLQEAELRDRVVRRQHRLHALLPGDAHADVRR</sequence>
<gene>
    <name evidence="1" type="ORF">MSG28_012283</name>
</gene>
<reference evidence="1 2" key="1">
    <citation type="journal article" date="2022" name="Genome Biol. Evol.">
        <title>The Spruce Budworm Genome: Reconstructing the Evolutionary History of Antifreeze Proteins.</title>
        <authorList>
            <person name="Beliveau C."/>
            <person name="Gagne P."/>
            <person name="Picq S."/>
            <person name="Vernygora O."/>
            <person name="Keeling C.I."/>
            <person name="Pinkney K."/>
            <person name="Doucet D."/>
            <person name="Wen F."/>
            <person name="Johnston J.S."/>
            <person name="Maaroufi H."/>
            <person name="Boyle B."/>
            <person name="Laroche J."/>
            <person name="Dewar K."/>
            <person name="Juretic N."/>
            <person name="Blackburn G."/>
            <person name="Nisole A."/>
            <person name="Brunet B."/>
            <person name="Brandao M."/>
            <person name="Lumley L."/>
            <person name="Duan J."/>
            <person name="Quan G."/>
            <person name="Lucarotti C.J."/>
            <person name="Roe A.D."/>
            <person name="Sperling F.A.H."/>
            <person name="Levesque R.C."/>
            <person name="Cusson M."/>
        </authorList>
    </citation>
    <scope>NUCLEOTIDE SEQUENCE [LARGE SCALE GENOMIC DNA]</scope>
    <source>
        <strain evidence="1">Glfc:IPQL:Cfum</strain>
    </source>
</reference>
<dbReference type="Proteomes" id="UP001064048">
    <property type="component" value="Chromosome 21"/>
</dbReference>
<organism evidence="1 2">
    <name type="scientific">Choristoneura fumiferana</name>
    <name type="common">Spruce budworm moth</name>
    <name type="synonym">Archips fumiferana</name>
    <dbReference type="NCBI Taxonomy" id="7141"/>
    <lineage>
        <taxon>Eukaryota</taxon>
        <taxon>Metazoa</taxon>
        <taxon>Ecdysozoa</taxon>
        <taxon>Arthropoda</taxon>
        <taxon>Hexapoda</taxon>
        <taxon>Insecta</taxon>
        <taxon>Pterygota</taxon>
        <taxon>Neoptera</taxon>
        <taxon>Endopterygota</taxon>
        <taxon>Lepidoptera</taxon>
        <taxon>Glossata</taxon>
        <taxon>Ditrysia</taxon>
        <taxon>Tortricoidea</taxon>
        <taxon>Tortricidae</taxon>
        <taxon>Tortricinae</taxon>
        <taxon>Choristoneura</taxon>
    </lineage>
</organism>
<evidence type="ECO:0000313" key="1">
    <source>
        <dbReference type="EMBL" id="KAI8434165.1"/>
    </source>
</evidence>
<evidence type="ECO:0000313" key="2">
    <source>
        <dbReference type="Proteomes" id="UP001064048"/>
    </source>
</evidence>
<proteinExistence type="predicted"/>
<name>A0ACC0KD65_CHOFU</name>
<comment type="caution">
    <text evidence="1">The sequence shown here is derived from an EMBL/GenBank/DDBJ whole genome shotgun (WGS) entry which is preliminary data.</text>
</comment>
<protein>
    <submittedName>
        <fullName evidence="1">Uncharacterized protein</fullName>
    </submittedName>
</protein>
<accession>A0ACC0KD65</accession>
<dbReference type="EMBL" id="CM046121">
    <property type="protein sequence ID" value="KAI8434165.1"/>
    <property type="molecule type" value="Genomic_DNA"/>
</dbReference>
<keyword evidence="2" id="KW-1185">Reference proteome</keyword>